<comment type="caution">
    <text evidence="2">The sequence shown here is derived from an EMBL/GenBank/DDBJ whole genome shotgun (WGS) entry which is preliminary data.</text>
</comment>
<organism evidence="2 3">
    <name type="scientific">Paractinoplanes bogorensis</name>
    <dbReference type="NCBI Taxonomy" id="1610840"/>
    <lineage>
        <taxon>Bacteria</taxon>
        <taxon>Bacillati</taxon>
        <taxon>Actinomycetota</taxon>
        <taxon>Actinomycetes</taxon>
        <taxon>Micromonosporales</taxon>
        <taxon>Micromonosporaceae</taxon>
        <taxon>Paractinoplanes</taxon>
    </lineage>
</organism>
<dbReference type="EMBL" id="JAHKKG010000016">
    <property type="protein sequence ID" value="MBU2669871.1"/>
    <property type="molecule type" value="Genomic_DNA"/>
</dbReference>
<dbReference type="RefSeq" id="WP_215795025.1">
    <property type="nucleotide sequence ID" value="NZ_JAHKKG010000016.1"/>
</dbReference>
<feature type="region of interest" description="Disordered" evidence="1">
    <location>
        <begin position="26"/>
        <end position="48"/>
    </location>
</feature>
<sequence>MRKPVQIDSIPADGAELNDDQLATMLGGKKKDDRGKPGPGSSYTLWDVDNSGAAYQDTDADF</sequence>
<evidence type="ECO:0000256" key="1">
    <source>
        <dbReference type="SAM" id="MobiDB-lite"/>
    </source>
</evidence>
<dbReference type="InterPro" id="IPR030988">
    <property type="entry name" value="GRASP_targ_2_Rhodococcus"/>
</dbReference>
<dbReference type="NCBIfam" id="TIGR04497">
    <property type="entry name" value="GRASP_targ_2"/>
    <property type="match status" value="1"/>
</dbReference>
<dbReference type="Proteomes" id="UP001519654">
    <property type="component" value="Unassembled WGS sequence"/>
</dbReference>
<evidence type="ECO:0000313" key="2">
    <source>
        <dbReference type="EMBL" id="MBU2669871.1"/>
    </source>
</evidence>
<keyword evidence="3" id="KW-1185">Reference proteome</keyword>
<accession>A0ABS5Z2X5</accession>
<name>A0ABS5Z2X5_9ACTN</name>
<proteinExistence type="predicted"/>
<evidence type="ECO:0000313" key="3">
    <source>
        <dbReference type="Proteomes" id="UP001519654"/>
    </source>
</evidence>
<protein>
    <submittedName>
        <fullName evidence="2">ATP-grasp target RiPP</fullName>
    </submittedName>
</protein>
<reference evidence="2 3" key="1">
    <citation type="submission" date="2021-06" db="EMBL/GenBank/DDBJ databases">
        <title>Actinoplanes lichenicola sp. nov., and Actinoplanes ovalisporus sp. nov., isolated from lichen in Thailand.</title>
        <authorList>
            <person name="Saeng-In P."/>
            <person name="Kanchanasin P."/>
            <person name="Yuki M."/>
            <person name="Kudo T."/>
            <person name="Ohkuma M."/>
            <person name="Phongsopitanun W."/>
            <person name="Tanasupawat S."/>
        </authorList>
    </citation>
    <scope>NUCLEOTIDE SEQUENCE [LARGE SCALE GENOMIC DNA]</scope>
    <source>
        <strain evidence="2 3">NBRC 110975</strain>
    </source>
</reference>
<gene>
    <name evidence="2" type="ORF">KOI35_40810</name>
</gene>